<reference evidence="3" key="1">
    <citation type="journal article" date="2017" name="Genome Biol.">
        <title>Comparative genomics reveals high biological diversity and specific adaptations in the industrially and medically important fungal genus Aspergillus.</title>
        <authorList>
            <person name="de Vries R.P."/>
            <person name="Riley R."/>
            <person name="Wiebenga A."/>
            <person name="Aguilar-Osorio G."/>
            <person name="Amillis S."/>
            <person name="Uchima C.A."/>
            <person name="Anderluh G."/>
            <person name="Asadollahi M."/>
            <person name="Askin M."/>
            <person name="Barry K."/>
            <person name="Battaglia E."/>
            <person name="Bayram O."/>
            <person name="Benocci T."/>
            <person name="Braus-Stromeyer S.A."/>
            <person name="Caldana C."/>
            <person name="Canovas D."/>
            <person name="Cerqueira G.C."/>
            <person name="Chen F."/>
            <person name="Chen W."/>
            <person name="Choi C."/>
            <person name="Clum A."/>
            <person name="Dos Santos R.A."/>
            <person name="Damasio A.R."/>
            <person name="Diallinas G."/>
            <person name="Emri T."/>
            <person name="Fekete E."/>
            <person name="Flipphi M."/>
            <person name="Freyberg S."/>
            <person name="Gallo A."/>
            <person name="Gournas C."/>
            <person name="Habgood R."/>
            <person name="Hainaut M."/>
            <person name="Harispe M.L."/>
            <person name="Henrissat B."/>
            <person name="Hilden K.S."/>
            <person name="Hope R."/>
            <person name="Hossain A."/>
            <person name="Karabika E."/>
            <person name="Karaffa L."/>
            <person name="Karanyi Z."/>
            <person name="Krasevec N."/>
            <person name="Kuo A."/>
            <person name="Kusch H."/>
            <person name="LaButti K."/>
            <person name="Lagendijk E.L."/>
            <person name="Lapidus A."/>
            <person name="Levasseur A."/>
            <person name="Lindquist E."/>
            <person name="Lipzen A."/>
            <person name="Logrieco A.F."/>
            <person name="MacCabe A."/>
            <person name="Maekelae M.R."/>
            <person name="Malavazi I."/>
            <person name="Melin P."/>
            <person name="Meyer V."/>
            <person name="Mielnichuk N."/>
            <person name="Miskei M."/>
            <person name="Molnar A.P."/>
            <person name="Mule G."/>
            <person name="Ngan C.Y."/>
            <person name="Orejas M."/>
            <person name="Orosz E."/>
            <person name="Ouedraogo J.P."/>
            <person name="Overkamp K.M."/>
            <person name="Park H.-S."/>
            <person name="Perrone G."/>
            <person name="Piumi F."/>
            <person name="Punt P.J."/>
            <person name="Ram A.F."/>
            <person name="Ramon A."/>
            <person name="Rauscher S."/>
            <person name="Record E."/>
            <person name="Riano-Pachon D.M."/>
            <person name="Robert V."/>
            <person name="Roehrig J."/>
            <person name="Ruller R."/>
            <person name="Salamov A."/>
            <person name="Salih N.S."/>
            <person name="Samson R.A."/>
            <person name="Sandor E."/>
            <person name="Sanguinetti M."/>
            <person name="Schuetze T."/>
            <person name="Sepcic K."/>
            <person name="Shelest E."/>
            <person name="Sherlock G."/>
            <person name="Sophianopoulou V."/>
            <person name="Squina F.M."/>
            <person name="Sun H."/>
            <person name="Susca A."/>
            <person name="Todd R.B."/>
            <person name="Tsang A."/>
            <person name="Unkles S.E."/>
            <person name="van de Wiele N."/>
            <person name="van Rossen-Uffink D."/>
            <person name="Oliveira J.V."/>
            <person name="Vesth T.C."/>
            <person name="Visser J."/>
            <person name="Yu J.-H."/>
            <person name="Zhou M."/>
            <person name="Andersen M.R."/>
            <person name="Archer D.B."/>
            <person name="Baker S.E."/>
            <person name="Benoit I."/>
            <person name="Brakhage A.A."/>
            <person name="Braus G.H."/>
            <person name="Fischer R."/>
            <person name="Frisvad J.C."/>
            <person name="Goldman G.H."/>
            <person name="Houbraken J."/>
            <person name="Oakley B."/>
            <person name="Pocsi I."/>
            <person name="Scazzocchio C."/>
            <person name="Seiboth B."/>
            <person name="vanKuyk P.A."/>
            <person name="Wortman J."/>
            <person name="Dyer P.S."/>
            <person name="Grigoriev I.V."/>
        </authorList>
    </citation>
    <scope>NUCLEOTIDE SEQUENCE [LARGE SCALE GENOMIC DNA]</scope>
    <source>
        <strain evidence="3">CBS 583.65</strain>
    </source>
</reference>
<evidence type="ECO:0000313" key="2">
    <source>
        <dbReference type="EMBL" id="OJI97992.1"/>
    </source>
</evidence>
<dbReference type="PANTHER" id="PTHR35605:SF1">
    <property type="entry name" value="ECP2 EFFECTOR PROTEIN DOMAIN-CONTAINING PROTEIN-RELATED"/>
    <property type="match status" value="1"/>
</dbReference>
<dbReference type="AlphaFoldDB" id="A0A1L9P934"/>
<sequence>MKFFTPALLLALHALAVSAVPVVNPSDIQALDDTSRDISLNDADAEIYAILKGTTTNITVEDGAESNSTLQTRGGGNYHIQCDQYWSARQMRIEKGIEYLDSLEHRPYLQKWRCSRVSCSWRSAIHWCNDDPNHSLELGSFAEIGDDVERIIDECSNVWGEVSGTLYHVDGWRVVVKKTGDVSGDPDC</sequence>
<keyword evidence="1" id="KW-0732">Signal</keyword>
<name>A0A1L9P934_ASPVE</name>
<dbReference type="STRING" id="1036611.A0A1L9P934"/>
<protein>
    <recommendedName>
        <fullName evidence="4">Ecp2 effector protein domain-containing protein</fullName>
    </recommendedName>
</protein>
<dbReference type="GeneID" id="63723621"/>
<feature type="chain" id="PRO_5013313190" description="Ecp2 effector protein domain-containing protein" evidence="1">
    <location>
        <begin position="20"/>
        <end position="188"/>
    </location>
</feature>
<dbReference type="EMBL" id="KV878126">
    <property type="protein sequence ID" value="OJI97992.1"/>
    <property type="molecule type" value="Genomic_DNA"/>
</dbReference>
<keyword evidence="3" id="KW-1185">Reference proteome</keyword>
<gene>
    <name evidence="2" type="ORF">ASPVEDRAFT_147281</name>
</gene>
<dbReference type="PANTHER" id="PTHR35605">
    <property type="entry name" value="ECP2 EFFECTOR PROTEIN DOMAIN-CONTAINING PROTEIN-RELATED"/>
    <property type="match status" value="1"/>
</dbReference>
<proteinExistence type="predicted"/>
<evidence type="ECO:0000256" key="1">
    <source>
        <dbReference type="SAM" id="SignalP"/>
    </source>
</evidence>
<evidence type="ECO:0008006" key="4">
    <source>
        <dbReference type="Google" id="ProtNLM"/>
    </source>
</evidence>
<feature type="signal peptide" evidence="1">
    <location>
        <begin position="1"/>
        <end position="19"/>
    </location>
</feature>
<organism evidence="2 3">
    <name type="scientific">Aspergillus versicolor CBS 583.65</name>
    <dbReference type="NCBI Taxonomy" id="1036611"/>
    <lineage>
        <taxon>Eukaryota</taxon>
        <taxon>Fungi</taxon>
        <taxon>Dikarya</taxon>
        <taxon>Ascomycota</taxon>
        <taxon>Pezizomycotina</taxon>
        <taxon>Eurotiomycetes</taxon>
        <taxon>Eurotiomycetidae</taxon>
        <taxon>Eurotiales</taxon>
        <taxon>Aspergillaceae</taxon>
        <taxon>Aspergillus</taxon>
        <taxon>Aspergillus subgen. Nidulantes</taxon>
    </lineage>
</organism>
<dbReference type="VEuPathDB" id="FungiDB:ASPVEDRAFT_147281"/>
<dbReference type="OrthoDB" id="3552888at2759"/>
<evidence type="ECO:0000313" key="3">
    <source>
        <dbReference type="Proteomes" id="UP000184073"/>
    </source>
</evidence>
<accession>A0A1L9P934</accession>
<dbReference type="RefSeq" id="XP_040663755.1">
    <property type="nucleotide sequence ID" value="XM_040808110.1"/>
</dbReference>
<dbReference type="Proteomes" id="UP000184073">
    <property type="component" value="Unassembled WGS sequence"/>
</dbReference>